<feature type="binding site" evidence="11 12">
    <location>
        <begin position="71"/>
        <end position="72"/>
    </location>
    <ligand>
        <name>FAD</name>
        <dbReference type="ChEBI" id="CHEBI:57692"/>
    </ligand>
</feature>
<dbReference type="InterPro" id="IPR050353">
    <property type="entry name" value="PyrK_electron_transfer"/>
</dbReference>
<keyword evidence="8 11" id="KW-0249">Electron transport</keyword>
<evidence type="ECO:0000256" key="7">
    <source>
        <dbReference type="ARBA" id="ARBA00022975"/>
    </source>
</evidence>
<feature type="binding site" evidence="11 13">
    <location>
        <position position="214"/>
    </location>
    <ligand>
        <name>[2Fe-2S] cluster</name>
        <dbReference type="ChEBI" id="CHEBI:190135"/>
    </ligand>
</feature>
<comment type="pathway">
    <text evidence="11">Pyrimidine metabolism; UMP biosynthesis via de novo pathway; orotate from (S)-dihydroorotate (NAD(+) route): step 1/1.</text>
</comment>
<comment type="similarity">
    <text evidence="1 11">Belongs to the PyrK family.</text>
</comment>
<feature type="binding site" evidence="11 13">
    <location>
        <position position="217"/>
    </location>
    <ligand>
        <name>[2Fe-2S] cluster</name>
        <dbReference type="ChEBI" id="CHEBI:190135"/>
    </ligand>
</feature>
<evidence type="ECO:0000256" key="9">
    <source>
        <dbReference type="ARBA" id="ARBA00023004"/>
    </source>
</evidence>
<dbReference type="InterPro" id="IPR037117">
    <property type="entry name" value="Dihydroorotate_DH_ele_sf"/>
</dbReference>
<dbReference type="SUPFAM" id="SSF63380">
    <property type="entry name" value="Riboflavin synthase domain-like"/>
    <property type="match status" value="1"/>
</dbReference>
<proteinExistence type="inferred from homology"/>
<comment type="cofactor">
    <cofactor evidence="11 12">
        <name>FAD</name>
        <dbReference type="ChEBI" id="CHEBI:57692"/>
    </cofactor>
    <text evidence="11 12">Binds 1 FAD per subunit.</text>
</comment>
<dbReference type="InterPro" id="IPR012165">
    <property type="entry name" value="Cyt_c3_hydrogenase_gsu"/>
</dbReference>
<gene>
    <name evidence="11" type="primary">pyrK</name>
    <name evidence="15" type="ORF">IAA48_06145</name>
</gene>
<keyword evidence="10 11" id="KW-0411">Iron-sulfur</keyword>
<reference evidence="15" key="2">
    <citation type="submission" date="2021-04" db="EMBL/GenBank/DDBJ databases">
        <authorList>
            <person name="Gilroy R."/>
        </authorList>
    </citation>
    <scope>NUCLEOTIDE SEQUENCE</scope>
    <source>
        <strain evidence="15">421</strain>
    </source>
</reference>
<keyword evidence="5 11" id="KW-0479">Metal-binding</keyword>
<dbReference type="SUPFAM" id="SSF52343">
    <property type="entry name" value="Ferredoxin reductase-like, C-terminal NADP-linked domain"/>
    <property type="match status" value="1"/>
</dbReference>
<evidence type="ECO:0000256" key="11">
    <source>
        <dbReference type="HAMAP-Rule" id="MF_01211"/>
    </source>
</evidence>
<keyword evidence="6 11" id="KW-0274">FAD</keyword>
<protein>
    <recommendedName>
        <fullName evidence="11">Dihydroorotate dehydrogenase B (NAD(+)), electron transfer subunit</fullName>
    </recommendedName>
    <alternativeName>
        <fullName evidence="11">Dihydroorotate oxidase B, electron transfer subunit</fullName>
    </alternativeName>
</protein>
<comment type="function">
    <text evidence="11">Responsible for channeling the electrons from the oxidation of dihydroorotate from the FMN redox center in the PyrD type B subunit to the ultimate electron acceptor NAD(+).</text>
</comment>
<dbReference type="CDD" id="cd06218">
    <property type="entry name" value="DHOD_e_trans"/>
    <property type="match status" value="1"/>
</dbReference>
<dbReference type="InterPro" id="IPR039261">
    <property type="entry name" value="FNR_nucleotide-bd"/>
</dbReference>
<evidence type="ECO:0000256" key="3">
    <source>
        <dbReference type="ARBA" id="ARBA00022630"/>
    </source>
</evidence>
<dbReference type="InterPro" id="IPR017927">
    <property type="entry name" value="FAD-bd_FR_type"/>
</dbReference>
<dbReference type="PANTHER" id="PTHR43513">
    <property type="entry name" value="DIHYDROOROTATE DEHYDROGENASE B (NAD(+)), ELECTRON TRANSFER SUBUNIT"/>
    <property type="match status" value="1"/>
</dbReference>
<keyword evidence="3 11" id="KW-0285">Flavoprotein</keyword>
<dbReference type="Gene3D" id="2.40.30.10">
    <property type="entry name" value="Translation factors"/>
    <property type="match status" value="1"/>
</dbReference>
<sequence length="242" mass="26790">MYKNNVYKIKSNKQLTADVFEMRLEGDTKYITAPGQFINILLEGKFLRRPVSVCDYSENELVIIYKVVGEGTKQMSELAAGEQLDCLTGLGNGYDISKSNKPLVIGGGVGVPPLYNLTKRLVADGQSPKVILGFNKKEEIFYEAEFKALGVPVIIATADGSYGIKGFVTDAMPQDYDYFYTCGPMPMFRAIESKVKTSGQYSFEERMGCGFGACMGCSCKTKYGSKRICKDGPVLEREEIVW</sequence>
<comment type="caution">
    <text evidence="15">The sequence shown here is derived from an EMBL/GenBank/DDBJ whole genome shotgun (WGS) entry which is preliminary data.</text>
</comment>
<dbReference type="Gene3D" id="3.40.50.80">
    <property type="entry name" value="Nucleotide-binding domain of ferredoxin-NADP reductase (FNR) module"/>
    <property type="match status" value="1"/>
</dbReference>
<evidence type="ECO:0000256" key="6">
    <source>
        <dbReference type="ARBA" id="ARBA00022827"/>
    </source>
</evidence>
<dbReference type="HAMAP" id="MF_01211">
    <property type="entry name" value="DHODB_Fe_S_bind"/>
    <property type="match status" value="1"/>
</dbReference>
<evidence type="ECO:0000256" key="10">
    <source>
        <dbReference type="ARBA" id="ARBA00023014"/>
    </source>
</evidence>
<name>A0A9D1RD56_9FIRM</name>
<dbReference type="GO" id="GO:0051537">
    <property type="term" value="F:2 iron, 2 sulfur cluster binding"/>
    <property type="evidence" value="ECO:0007669"/>
    <property type="project" value="UniProtKB-KW"/>
</dbReference>
<comment type="cofactor">
    <cofactor evidence="13">
        <name>[2Fe-2S] cluster</name>
        <dbReference type="ChEBI" id="CHEBI:190135"/>
    </cofactor>
    <text evidence="13">Binds 1 [2Fe-2S] cluster per subunit.</text>
</comment>
<dbReference type="Proteomes" id="UP000824205">
    <property type="component" value="Unassembled WGS sequence"/>
</dbReference>
<dbReference type="InterPro" id="IPR001433">
    <property type="entry name" value="OxRdtase_FAD/NAD-bd"/>
</dbReference>
<feature type="binding site" evidence="11 13">
    <location>
        <position position="229"/>
    </location>
    <ligand>
        <name>[2Fe-2S] cluster</name>
        <dbReference type="ChEBI" id="CHEBI:190135"/>
    </ligand>
</feature>
<keyword evidence="7 11" id="KW-0665">Pyrimidine biosynthesis</keyword>
<evidence type="ECO:0000259" key="14">
    <source>
        <dbReference type="PROSITE" id="PS51384"/>
    </source>
</evidence>
<dbReference type="GO" id="GO:0009055">
    <property type="term" value="F:electron transfer activity"/>
    <property type="evidence" value="ECO:0007669"/>
    <property type="project" value="UniProtKB-UniRule"/>
</dbReference>
<keyword evidence="4 11" id="KW-0001">2Fe-2S</keyword>
<dbReference type="Gene3D" id="2.10.240.10">
    <property type="entry name" value="Dihydroorotate dehydrogenase, electron transfer subunit"/>
    <property type="match status" value="1"/>
</dbReference>
<dbReference type="InterPro" id="IPR017938">
    <property type="entry name" value="Riboflavin_synthase-like_b-brl"/>
</dbReference>
<dbReference type="InterPro" id="IPR023455">
    <property type="entry name" value="Dihydroorotate_DHASE_ETsu"/>
</dbReference>
<feature type="binding site" evidence="11 12">
    <location>
        <begin position="49"/>
        <end position="52"/>
    </location>
    <ligand>
        <name>FAD</name>
        <dbReference type="ChEBI" id="CHEBI:57692"/>
    </ligand>
</feature>
<keyword evidence="2 11" id="KW-0813">Transport</keyword>
<dbReference type="PANTHER" id="PTHR43513:SF3">
    <property type="entry name" value="DIHYDROOROTATE DEHYDROGENASE B (NAD(+)), ELECTRON TRANSFER SUBUNIT-RELATED"/>
    <property type="match status" value="1"/>
</dbReference>
<organism evidence="15 16">
    <name type="scientific">Candidatus Eubacterium faecipullorum</name>
    <dbReference type="NCBI Taxonomy" id="2838571"/>
    <lineage>
        <taxon>Bacteria</taxon>
        <taxon>Bacillati</taxon>
        <taxon>Bacillota</taxon>
        <taxon>Clostridia</taxon>
        <taxon>Eubacteriales</taxon>
        <taxon>Eubacteriaceae</taxon>
        <taxon>Eubacterium</taxon>
    </lineage>
</organism>
<comment type="subunit">
    <text evidence="11">Heterotetramer of 2 PyrK and 2 PyrD type B subunits.</text>
</comment>
<comment type="cofactor">
    <cofactor evidence="11">
        <name>[2Fe-2S] cluster</name>
        <dbReference type="ChEBI" id="CHEBI:190135"/>
    </cofactor>
    <text evidence="11">Binds 1 [2Fe-2S] cluster per subunit.</text>
</comment>
<evidence type="ECO:0000256" key="2">
    <source>
        <dbReference type="ARBA" id="ARBA00022448"/>
    </source>
</evidence>
<evidence type="ECO:0000256" key="4">
    <source>
        <dbReference type="ARBA" id="ARBA00022714"/>
    </source>
</evidence>
<feature type="binding site" evidence="11 13">
    <location>
        <position position="209"/>
    </location>
    <ligand>
        <name>[2Fe-2S] cluster</name>
        <dbReference type="ChEBI" id="CHEBI:190135"/>
    </ligand>
</feature>
<evidence type="ECO:0000256" key="13">
    <source>
        <dbReference type="PIRSR" id="PIRSR006816-2"/>
    </source>
</evidence>
<dbReference type="AlphaFoldDB" id="A0A9D1RD56"/>
<comment type="caution">
    <text evidence="11">Lacks conserved residue(s) required for the propagation of feature annotation.</text>
</comment>
<dbReference type="GO" id="GO:0050660">
    <property type="term" value="F:flavin adenine dinucleotide binding"/>
    <property type="evidence" value="ECO:0007669"/>
    <property type="project" value="InterPro"/>
</dbReference>
<dbReference type="Pfam" id="PF10418">
    <property type="entry name" value="DHODB_Fe-S_bind"/>
    <property type="match status" value="1"/>
</dbReference>
<dbReference type="PROSITE" id="PS51384">
    <property type="entry name" value="FAD_FR"/>
    <property type="match status" value="1"/>
</dbReference>
<evidence type="ECO:0000256" key="8">
    <source>
        <dbReference type="ARBA" id="ARBA00022982"/>
    </source>
</evidence>
<feature type="domain" description="FAD-binding FR-type" evidence="14">
    <location>
        <begin position="2"/>
        <end position="97"/>
    </location>
</feature>
<dbReference type="PRINTS" id="PR00409">
    <property type="entry name" value="PHDIOXRDTASE"/>
</dbReference>
<evidence type="ECO:0000256" key="12">
    <source>
        <dbReference type="PIRSR" id="PIRSR006816-1"/>
    </source>
</evidence>
<evidence type="ECO:0000313" key="15">
    <source>
        <dbReference type="EMBL" id="HIW86061.1"/>
    </source>
</evidence>
<dbReference type="GO" id="GO:0016491">
    <property type="term" value="F:oxidoreductase activity"/>
    <property type="evidence" value="ECO:0007669"/>
    <property type="project" value="InterPro"/>
</dbReference>
<dbReference type="EMBL" id="DXGE01000026">
    <property type="protein sequence ID" value="HIW86061.1"/>
    <property type="molecule type" value="Genomic_DNA"/>
</dbReference>
<evidence type="ECO:0000256" key="5">
    <source>
        <dbReference type="ARBA" id="ARBA00022723"/>
    </source>
</evidence>
<evidence type="ECO:0000313" key="16">
    <source>
        <dbReference type="Proteomes" id="UP000824205"/>
    </source>
</evidence>
<dbReference type="GO" id="GO:0046872">
    <property type="term" value="F:metal ion binding"/>
    <property type="evidence" value="ECO:0007669"/>
    <property type="project" value="UniProtKB-KW"/>
</dbReference>
<accession>A0A9D1RD56</accession>
<keyword evidence="9 11" id="KW-0408">Iron</keyword>
<dbReference type="Pfam" id="PF00175">
    <property type="entry name" value="NAD_binding_1"/>
    <property type="match status" value="1"/>
</dbReference>
<reference evidence="15" key="1">
    <citation type="journal article" date="2021" name="PeerJ">
        <title>Extensive microbial diversity within the chicken gut microbiome revealed by metagenomics and culture.</title>
        <authorList>
            <person name="Gilroy R."/>
            <person name="Ravi A."/>
            <person name="Getino M."/>
            <person name="Pursley I."/>
            <person name="Horton D.L."/>
            <person name="Alikhan N.F."/>
            <person name="Baker D."/>
            <person name="Gharbi K."/>
            <person name="Hall N."/>
            <person name="Watson M."/>
            <person name="Adriaenssens E.M."/>
            <person name="Foster-Nyarko E."/>
            <person name="Jarju S."/>
            <person name="Secka A."/>
            <person name="Antonio M."/>
            <person name="Oren A."/>
            <person name="Chaudhuri R.R."/>
            <person name="La Ragione R."/>
            <person name="Hildebrand F."/>
            <person name="Pallen M.J."/>
        </authorList>
    </citation>
    <scope>NUCLEOTIDE SEQUENCE</scope>
    <source>
        <strain evidence="15">421</strain>
    </source>
</reference>
<evidence type="ECO:0000256" key="1">
    <source>
        <dbReference type="ARBA" id="ARBA00006422"/>
    </source>
</evidence>
<dbReference type="InterPro" id="IPR019480">
    <property type="entry name" value="Dihydroorotate_DH_Fe-S-bd"/>
</dbReference>
<dbReference type="GO" id="GO:0044205">
    <property type="term" value="P:'de novo' UMP biosynthetic process"/>
    <property type="evidence" value="ECO:0007669"/>
    <property type="project" value="UniProtKB-UniRule"/>
</dbReference>
<dbReference type="PIRSF" id="PIRSF006816">
    <property type="entry name" value="Cyc3_hyd_g"/>
    <property type="match status" value="1"/>
</dbReference>